<sequence>MAELVHVDSPNVRYTDQFIESNYCYQMSRVTLEKGAYKVTPSSISFTFRTQRAVPKLGVMLVGWGGNNGTTVTAAVLANQLGLSWRTKNGMQHANYFGSIFQASTVCLGTGPNADVYVPFRDLLPMVHPNNIVFDGWDISSLNLAAAMERAQVLDWALQEQLRPHMEKLQPRASIYIPEFIAANQEERADNVLKGSMAQQVDQVRQDIRDFKQQSGVDKVIVLWTANTECFCDVIQGVNDTAQNLLKSIKVGTGVSPSTLFAVASILEGCAYINGSPQNTFVPGLVELAIQHGVFIGGDDFKSGQTKIKSVLVDFLVSAGLKPTSIVSYNHLGNNDGMNLSAPQQFRSKEISKSNVVDDMVQSNTVLYGPDEKPDHTVVIKYVQNVKDSKRAMDEYISEIMMGGSNTIVMHNTCEDSLLASPIILDLVILTELCQRITFKTESETEFQTFHSVLSILSYLCKAPLVPEGTPVVNALFRQRACIENIMRACLGLPPQNHMLLEHKMQRSFLSREPAAKPLMLVTSGIGINKESAAFGVKNHMMHLKNGYTPQVNGHS</sequence>
<dbReference type="Ensembl" id="ENSECRT00000031138.1">
    <property type="protein sequence ID" value="ENSECRP00000030494.1"/>
    <property type="gene ID" value="ENSECRG00000020688.1"/>
</dbReference>
<feature type="domain" description="Myo-inositol-1-phosphate synthase GAPDH-like" evidence="16">
    <location>
        <begin position="304"/>
        <end position="417"/>
    </location>
</feature>
<evidence type="ECO:0000313" key="17">
    <source>
        <dbReference type="Ensembl" id="ENSECRP00000030494.1"/>
    </source>
</evidence>
<evidence type="ECO:0000256" key="12">
    <source>
        <dbReference type="ARBA" id="ARBA00023209"/>
    </source>
</evidence>
<dbReference type="FunFam" id="3.40.50.720:FF:000171">
    <property type="entry name" value="inositol-3-phosphate synthase 1"/>
    <property type="match status" value="1"/>
</dbReference>
<evidence type="ECO:0000256" key="6">
    <source>
        <dbReference type="ARBA" id="ARBA00012125"/>
    </source>
</evidence>
<gene>
    <name evidence="17" type="primary">ISYNA1</name>
</gene>
<evidence type="ECO:0000256" key="10">
    <source>
        <dbReference type="ARBA" id="ARBA00023027"/>
    </source>
</evidence>
<keyword evidence="8" id="KW-0444">Lipid biosynthesis</keyword>
<reference evidence="17" key="1">
    <citation type="submission" date="2021-06" db="EMBL/GenBank/DDBJ databases">
        <authorList>
            <consortium name="Wellcome Sanger Institute Data Sharing"/>
        </authorList>
    </citation>
    <scope>NUCLEOTIDE SEQUENCE [LARGE SCALE GENOMIC DNA]</scope>
</reference>
<dbReference type="InterPro" id="IPR013021">
    <property type="entry name" value="Myo-inos-1-P_Synthase_GAPDH"/>
</dbReference>
<comment type="function">
    <text evidence="15">Key enzyme in myo-inositol biosynthesis pathway that catalyzes the conversion of glucose 6-phosphate to 1-myo-inositol 1-phosphate in a NAD-dependent manner. Rate-limiting enzyme in the synthesis of all inositol-containing compounds.</text>
</comment>
<comment type="pathway">
    <text evidence="4">Polyol metabolism; myo-inositol biosynthesis; myo-inositol from D-glucose 6-phosphate: step 1/2.</text>
</comment>
<keyword evidence="18" id="KW-1185">Reference proteome</keyword>
<evidence type="ECO:0000313" key="18">
    <source>
        <dbReference type="Proteomes" id="UP000694620"/>
    </source>
</evidence>
<reference evidence="17" key="3">
    <citation type="submission" date="2025-09" db="UniProtKB">
        <authorList>
            <consortium name="Ensembl"/>
        </authorList>
    </citation>
    <scope>IDENTIFICATION</scope>
</reference>
<reference evidence="17" key="2">
    <citation type="submission" date="2025-08" db="UniProtKB">
        <authorList>
            <consortium name="Ensembl"/>
        </authorList>
    </citation>
    <scope>IDENTIFICATION</scope>
</reference>
<keyword evidence="13" id="KW-0413">Isomerase</keyword>
<name>A0A8C4TFG0_ERPCA</name>
<keyword evidence="12" id="KW-0594">Phospholipid biosynthesis</keyword>
<dbReference type="Proteomes" id="UP000694620">
    <property type="component" value="Chromosome 12"/>
</dbReference>
<evidence type="ECO:0000256" key="9">
    <source>
        <dbReference type="ARBA" id="ARBA00022550"/>
    </source>
</evidence>
<evidence type="ECO:0000256" key="2">
    <source>
        <dbReference type="ARBA" id="ARBA00001911"/>
    </source>
</evidence>
<dbReference type="SUPFAM" id="SSF55347">
    <property type="entry name" value="Glyceraldehyde-3-phosphate dehydrogenase-like, C-terminal domain"/>
    <property type="match status" value="1"/>
</dbReference>
<dbReference type="FunFam" id="3.40.50.720:FF:000069">
    <property type="entry name" value="Inositol-3-phosphate synthase 1"/>
    <property type="match status" value="1"/>
</dbReference>
<dbReference type="AlphaFoldDB" id="A0A8C4TFG0"/>
<accession>A0A8C4TFG0</accession>
<dbReference type="GO" id="GO:0005737">
    <property type="term" value="C:cytoplasm"/>
    <property type="evidence" value="ECO:0007669"/>
    <property type="project" value="UniProtKB-SubCell"/>
</dbReference>
<evidence type="ECO:0000256" key="1">
    <source>
        <dbReference type="ARBA" id="ARBA00000113"/>
    </source>
</evidence>
<dbReference type="InterPro" id="IPR036291">
    <property type="entry name" value="NAD(P)-bd_dom_sf"/>
</dbReference>
<protein>
    <recommendedName>
        <fullName evidence="6">inositol-3-phosphate synthase</fullName>
        <ecNumber evidence="6">5.5.1.4</ecNumber>
    </recommendedName>
</protein>
<evidence type="ECO:0000256" key="7">
    <source>
        <dbReference type="ARBA" id="ARBA00022490"/>
    </source>
</evidence>
<dbReference type="Pfam" id="PF07994">
    <property type="entry name" value="NAD_binding_5"/>
    <property type="match status" value="1"/>
</dbReference>
<organism evidence="17 18">
    <name type="scientific">Erpetoichthys calabaricus</name>
    <name type="common">Rope fish</name>
    <name type="synonym">Calamoichthys calabaricus</name>
    <dbReference type="NCBI Taxonomy" id="27687"/>
    <lineage>
        <taxon>Eukaryota</taxon>
        <taxon>Metazoa</taxon>
        <taxon>Chordata</taxon>
        <taxon>Craniata</taxon>
        <taxon>Vertebrata</taxon>
        <taxon>Euteleostomi</taxon>
        <taxon>Actinopterygii</taxon>
        <taxon>Polypteriformes</taxon>
        <taxon>Polypteridae</taxon>
        <taxon>Erpetoichthys</taxon>
    </lineage>
</organism>
<keyword evidence="11" id="KW-0443">Lipid metabolism</keyword>
<evidence type="ECO:0000259" key="16">
    <source>
        <dbReference type="Pfam" id="PF01658"/>
    </source>
</evidence>
<comment type="cofactor">
    <cofactor evidence="2">
        <name>NAD(+)</name>
        <dbReference type="ChEBI" id="CHEBI:57540"/>
    </cofactor>
</comment>
<keyword evidence="10" id="KW-0520">NAD</keyword>
<dbReference type="Gene3D" id="3.40.50.720">
    <property type="entry name" value="NAD(P)-binding Rossmann-like Domain"/>
    <property type="match status" value="2"/>
</dbReference>
<dbReference type="GO" id="GO:0008654">
    <property type="term" value="P:phospholipid biosynthetic process"/>
    <property type="evidence" value="ECO:0007669"/>
    <property type="project" value="UniProtKB-KW"/>
</dbReference>
<evidence type="ECO:0000256" key="3">
    <source>
        <dbReference type="ARBA" id="ARBA00004496"/>
    </source>
</evidence>
<dbReference type="Pfam" id="PF01658">
    <property type="entry name" value="Inos-1-P_synth"/>
    <property type="match status" value="1"/>
</dbReference>
<keyword evidence="7" id="KW-0963">Cytoplasm</keyword>
<dbReference type="SUPFAM" id="SSF51735">
    <property type="entry name" value="NAD(P)-binding Rossmann-fold domains"/>
    <property type="match status" value="1"/>
</dbReference>
<dbReference type="FunFam" id="3.30.360.10:FF:000055">
    <property type="entry name" value="Putative myo-inositol-1-phosphate synthase"/>
    <property type="match status" value="1"/>
</dbReference>
<dbReference type="OrthoDB" id="2887at2759"/>
<comment type="similarity">
    <text evidence="5">Belongs to the myo-inositol 1-phosphate synthase family.</text>
</comment>
<evidence type="ECO:0000256" key="5">
    <source>
        <dbReference type="ARBA" id="ARBA00010813"/>
    </source>
</evidence>
<evidence type="ECO:0000256" key="14">
    <source>
        <dbReference type="ARBA" id="ARBA00023264"/>
    </source>
</evidence>
<dbReference type="EC" id="5.5.1.4" evidence="6"/>
<keyword evidence="14" id="KW-1208">Phospholipid metabolism</keyword>
<evidence type="ECO:0000256" key="11">
    <source>
        <dbReference type="ARBA" id="ARBA00023098"/>
    </source>
</evidence>
<evidence type="ECO:0000256" key="4">
    <source>
        <dbReference type="ARBA" id="ARBA00005117"/>
    </source>
</evidence>
<evidence type="ECO:0000256" key="15">
    <source>
        <dbReference type="ARBA" id="ARBA00025559"/>
    </source>
</evidence>
<keyword evidence="9" id="KW-0398">Inositol biosynthesis</keyword>
<dbReference type="InterPro" id="IPR002587">
    <property type="entry name" value="Myo-inos-1-P_Synthase"/>
</dbReference>
<evidence type="ECO:0000256" key="8">
    <source>
        <dbReference type="ARBA" id="ARBA00022516"/>
    </source>
</evidence>
<comment type="catalytic activity">
    <reaction evidence="1">
        <text>D-glucose 6-phosphate = 1D-myo-inositol 3-phosphate</text>
        <dbReference type="Rhea" id="RHEA:10716"/>
        <dbReference type="ChEBI" id="CHEBI:58401"/>
        <dbReference type="ChEBI" id="CHEBI:61548"/>
        <dbReference type="EC" id="5.5.1.4"/>
    </reaction>
</comment>
<dbReference type="UniPathway" id="UPA00823">
    <property type="reaction ID" value="UER00787"/>
</dbReference>
<proteinExistence type="inferred from homology"/>
<dbReference type="GO" id="GO:0004512">
    <property type="term" value="F:inositol-3-phosphate synthase activity"/>
    <property type="evidence" value="ECO:0007669"/>
    <property type="project" value="UniProtKB-EC"/>
</dbReference>
<dbReference type="GO" id="GO:0006021">
    <property type="term" value="P:inositol biosynthetic process"/>
    <property type="evidence" value="ECO:0007669"/>
    <property type="project" value="UniProtKB-UniPathway"/>
</dbReference>
<comment type="subcellular location">
    <subcellularLocation>
        <location evidence="3">Cytoplasm</location>
    </subcellularLocation>
</comment>
<evidence type="ECO:0000256" key="13">
    <source>
        <dbReference type="ARBA" id="ARBA00023235"/>
    </source>
</evidence>
<dbReference type="PIRSF" id="PIRSF015578">
    <property type="entry name" value="Myoinos-ppht_syn"/>
    <property type="match status" value="1"/>
</dbReference>
<dbReference type="GeneTree" id="ENSGT00390000018395"/>
<dbReference type="PANTHER" id="PTHR11510">
    <property type="entry name" value="MYO-INOSITOL-1 PHOSPHATE SYNTHASE"/>
    <property type="match status" value="1"/>
</dbReference>